<keyword evidence="2" id="KW-1133">Transmembrane helix</keyword>
<dbReference type="EMBL" id="JAEHOE010000213">
    <property type="protein sequence ID" value="KAG2482566.1"/>
    <property type="molecule type" value="Genomic_DNA"/>
</dbReference>
<evidence type="ECO:0000313" key="6">
    <source>
        <dbReference type="Proteomes" id="UP000612055"/>
    </source>
</evidence>
<dbReference type="GO" id="GO:0016491">
    <property type="term" value="F:oxidoreductase activity"/>
    <property type="evidence" value="ECO:0007669"/>
    <property type="project" value="InterPro"/>
</dbReference>
<organism evidence="5 6">
    <name type="scientific">Edaphochlamys debaryana</name>
    <dbReference type="NCBI Taxonomy" id="47281"/>
    <lineage>
        <taxon>Eukaryota</taxon>
        <taxon>Viridiplantae</taxon>
        <taxon>Chlorophyta</taxon>
        <taxon>core chlorophytes</taxon>
        <taxon>Chlorophyceae</taxon>
        <taxon>CS clade</taxon>
        <taxon>Chlamydomonadales</taxon>
        <taxon>Chlamydomonadales incertae sedis</taxon>
        <taxon>Edaphochlamys</taxon>
    </lineage>
</organism>
<evidence type="ECO:0008006" key="7">
    <source>
        <dbReference type="Google" id="ProtNLM"/>
    </source>
</evidence>
<proteinExistence type="inferred from homology"/>
<dbReference type="AlphaFoldDB" id="A0A835XF50"/>
<name>A0A835XF50_9CHLO</name>
<keyword evidence="6" id="KW-1185">Reference proteome</keyword>
<dbReference type="InterPro" id="IPR011707">
    <property type="entry name" value="Cu-oxidase-like_N"/>
</dbReference>
<accession>A0A835XF50</accession>
<protein>
    <recommendedName>
        <fullName evidence="7">Laccase</fullName>
    </recommendedName>
</protein>
<dbReference type="InterPro" id="IPR011706">
    <property type="entry name" value="Cu-oxidase_C"/>
</dbReference>
<sequence length="532" mass="56301">MNQPVGTITYKPMNITVGSYRIQTLGFAAGTSAATVPAPTIRFTACSQYRLTLINSAGTASTDTSSTTNLHLHGAHVSGDSPADDISIAVASGKQQPPPARSYVALAAAAQAAAACTSSILFIGWLRSVRYGPTKMWLPPATPAGRSFIYTYNIPCDHAGGTFFYHPHVHMQTAVQVAGGAVGALIMADQALEMTSRPASWPSMPQHVLVLLRTMVSCTWLKTFGTAPAGQFYLANGAYMPTLSIGNANKWYRLRMVHASLDSMGVLFNVQPLSGTGTGACQVQLLGRDGVLLPITPRPLTASGTVTPLLFATAATRADVAISCPCSSGTCSYSVLQGTTTVATLTVTASPSSSAPPTLTPWKPCRPYYLQDLRNLAVQARRTVSLAPDAINNLKYDPANPQFNFTIKTVQEWGITNVNAHPFHLHISPFQLVNQVPTGGPANWFALGDWQDTLASGNATNQGGIIVDLTYPSPCCFNPSIRFRTEFVGKVIVHCHILTHEDAGAMALTKSIGTGGVTAAMISTSLSFVCPP</sequence>
<dbReference type="Pfam" id="PF07731">
    <property type="entry name" value="Cu-oxidase_2"/>
    <property type="match status" value="1"/>
</dbReference>
<dbReference type="Proteomes" id="UP000612055">
    <property type="component" value="Unassembled WGS sequence"/>
</dbReference>
<evidence type="ECO:0000313" key="5">
    <source>
        <dbReference type="EMBL" id="KAG2482566.1"/>
    </source>
</evidence>
<keyword evidence="2" id="KW-0812">Transmembrane</keyword>
<dbReference type="SUPFAM" id="SSF49503">
    <property type="entry name" value="Cupredoxins"/>
    <property type="match status" value="2"/>
</dbReference>
<evidence type="ECO:0000259" key="3">
    <source>
        <dbReference type="Pfam" id="PF07731"/>
    </source>
</evidence>
<keyword evidence="2" id="KW-0472">Membrane</keyword>
<feature type="transmembrane region" description="Helical" evidence="2">
    <location>
        <begin position="103"/>
        <end position="126"/>
    </location>
</feature>
<reference evidence="5" key="1">
    <citation type="journal article" date="2020" name="bioRxiv">
        <title>Comparative genomics of Chlamydomonas.</title>
        <authorList>
            <person name="Craig R.J."/>
            <person name="Hasan A.R."/>
            <person name="Ness R.W."/>
            <person name="Keightley P.D."/>
        </authorList>
    </citation>
    <scope>NUCLEOTIDE SEQUENCE</scope>
    <source>
        <strain evidence="5">CCAP 11/70</strain>
    </source>
</reference>
<feature type="domain" description="Plastocyanin-like" evidence="3">
    <location>
        <begin position="385"/>
        <end position="507"/>
    </location>
</feature>
<dbReference type="PANTHER" id="PTHR11709:SF518">
    <property type="entry name" value="MULTICOPPER OXIDASE"/>
    <property type="match status" value="1"/>
</dbReference>
<evidence type="ECO:0000259" key="4">
    <source>
        <dbReference type="Pfam" id="PF07732"/>
    </source>
</evidence>
<dbReference type="PANTHER" id="PTHR11709">
    <property type="entry name" value="MULTI-COPPER OXIDASE"/>
    <property type="match status" value="1"/>
</dbReference>
<dbReference type="Gene3D" id="2.60.40.420">
    <property type="entry name" value="Cupredoxins - blue copper proteins"/>
    <property type="match status" value="3"/>
</dbReference>
<dbReference type="InterPro" id="IPR045087">
    <property type="entry name" value="Cu-oxidase_fam"/>
</dbReference>
<gene>
    <name evidence="5" type="ORF">HYH03_018491</name>
</gene>
<comment type="caution">
    <text evidence="5">The sequence shown here is derived from an EMBL/GenBank/DDBJ whole genome shotgun (WGS) entry which is preliminary data.</text>
</comment>
<evidence type="ECO:0000256" key="1">
    <source>
        <dbReference type="ARBA" id="ARBA00010609"/>
    </source>
</evidence>
<evidence type="ECO:0000256" key="2">
    <source>
        <dbReference type="SAM" id="Phobius"/>
    </source>
</evidence>
<dbReference type="GO" id="GO:0005507">
    <property type="term" value="F:copper ion binding"/>
    <property type="evidence" value="ECO:0007669"/>
    <property type="project" value="InterPro"/>
</dbReference>
<comment type="similarity">
    <text evidence="1">Belongs to the multicopper oxidase family.</text>
</comment>
<dbReference type="InterPro" id="IPR008972">
    <property type="entry name" value="Cupredoxin"/>
</dbReference>
<dbReference type="OrthoDB" id="540020at2759"/>
<feature type="domain" description="Plastocyanin-like" evidence="4">
    <location>
        <begin position="150"/>
        <end position="190"/>
    </location>
</feature>
<dbReference type="Pfam" id="PF07732">
    <property type="entry name" value="Cu-oxidase_3"/>
    <property type="match status" value="1"/>
</dbReference>